<dbReference type="SUPFAM" id="SSF46689">
    <property type="entry name" value="Homeodomain-like"/>
    <property type="match status" value="1"/>
</dbReference>
<sequence length="91" mass="10153">MTGLITETIEGESYEYYPLGDYVVKAVGICGGRPTFKYTRIEIAGTLERLATGENIDDIVRGYRNRVPREAITEAIRLVTSHFIETIPEAA</sequence>
<dbReference type="InterPro" id="IPR036388">
    <property type="entry name" value="WH-like_DNA-bd_sf"/>
</dbReference>
<gene>
    <name evidence="1" type="ORF">dnm_036710</name>
</gene>
<dbReference type="RefSeq" id="WP_207682745.1">
    <property type="nucleotide sequence ID" value="NZ_CP061800.1"/>
</dbReference>
<organism evidence="1 2">
    <name type="scientific">Desulfonema magnum</name>
    <dbReference type="NCBI Taxonomy" id="45655"/>
    <lineage>
        <taxon>Bacteria</taxon>
        <taxon>Pseudomonadati</taxon>
        <taxon>Thermodesulfobacteriota</taxon>
        <taxon>Desulfobacteria</taxon>
        <taxon>Desulfobacterales</taxon>
        <taxon>Desulfococcaceae</taxon>
        <taxon>Desulfonema</taxon>
    </lineage>
</organism>
<dbReference type="Pfam" id="PF04255">
    <property type="entry name" value="DUF433"/>
    <property type="match status" value="1"/>
</dbReference>
<keyword evidence="2" id="KW-1185">Reference proteome</keyword>
<dbReference type="InterPro" id="IPR009057">
    <property type="entry name" value="Homeodomain-like_sf"/>
</dbReference>
<protein>
    <submittedName>
        <fullName evidence="1">DUF433</fullName>
    </submittedName>
</protein>
<dbReference type="EMBL" id="CP061800">
    <property type="protein sequence ID" value="QTA87637.1"/>
    <property type="molecule type" value="Genomic_DNA"/>
</dbReference>
<evidence type="ECO:0000313" key="2">
    <source>
        <dbReference type="Proteomes" id="UP000663722"/>
    </source>
</evidence>
<reference evidence="1" key="1">
    <citation type="journal article" date="2021" name="Microb. Physiol.">
        <title>Proteogenomic Insights into the Physiology of Marine, Sulfate-Reducing, Filamentous Desulfonema limicola and Desulfonema magnum.</title>
        <authorList>
            <person name="Schnaars V."/>
            <person name="Wohlbrand L."/>
            <person name="Scheve S."/>
            <person name="Hinrichs C."/>
            <person name="Reinhardt R."/>
            <person name="Rabus R."/>
        </authorList>
    </citation>
    <scope>NUCLEOTIDE SEQUENCE</scope>
    <source>
        <strain evidence="1">4be13</strain>
    </source>
</reference>
<accession>A0A975BL98</accession>
<dbReference type="KEGG" id="dmm:dnm_036710"/>
<dbReference type="Gene3D" id="1.10.10.10">
    <property type="entry name" value="Winged helix-like DNA-binding domain superfamily/Winged helix DNA-binding domain"/>
    <property type="match status" value="1"/>
</dbReference>
<name>A0A975BL98_9BACT</name>
<dbReference type="Proteomes" id="UP000663722">
    <property type="component" value="Chromosome"/>
</dbReference>
<evidence type="ECO:0000313" key="1">
    <source>
        <dbReference type="EMBL" id="QTA87637.1"/>
    </source>
</evidence>
<dbReference type="InterPro" id="IPR007367">
    <property type="entry name" value="DUF433"/>
</dbReference>
<proteinExistence type="predicted"/>
<dbReference type="AlphaFoldDB" id="A0A975BL98"/>